<dbReference type="EMBL" id="FCOM02000013">
    <property type="protein sequence ID" value="SAL64180.1"/>
    <property type="molecule type" value="Genomic_DNA"/>
</dbReference>
<keyword evidence="3" id="KW-1185">Reference proteome</keyword>
<feature type="transmembrane region" description="Helical" evidence="1">
    <location>
        <begin position="25"/>
        <end position="47"/>
    </location>
</feature>
<sequence length="112" mass="12139">MLEHSHQKKAKTTMWHVLPDEYVRAQLAVGSLVALGVARVVAAGIGAQHGWRIAAVTRWFIGAAVFFCLPQLLEVIFVADSHTAFVELQGKVIGCAVALFCAPIVSHKLGYE</sequence>
<reference evidence="2" key="1">
    <citation type="submission" date="2016-01" db="EMBL/GenBank/DDBJ databases">
        <authorList>
            <person name="Peeters C."/>
        </authorList>
    </citation>
    <scope>NUCLEOTIDE SEQUENCE [LARGE SCALE GENOMIC DNA]</scope>
    <source>
        <strain evidence="2">LMG 29317</strain>
    </source>
</reference>
<evidence type="ECO:0000256" key="1">
    <source>
        <dbReference type="SAM" id="Phobius"/>
    </source>
</evidence>
<keyword evidence="1" id="KW-0472">Membrane</keyword>
<organism evidence="2 3">
    <name type="scientific">Caballeronia arvi</name>
    <dbReference type="NCBI Taxonomy" id="1777135"/>
    <lineage>
        <taxon>Bacteria</taxon>
        <taxon>Pseudomonadati</taxon>
        <taxon>Pseudomonadota</taxon>
        <taxon>Betaproteobacteria</taxon>
        <taxon>Burkholderiales</taxon>
        <taxon>Burkholderiaceae</taxon>
        <taxon>Caballeronia</taxon>
    </lineage>
</organism>
<evidence type="ECO:0000313" key="3">
    <source>
        <dbReference type="Proteomes" id="UP000055019"/>
    </source>
</evidence>
<comment type="caution">
    <text evidence="2">The sequence shown here is derived from an EMBL/GenBank/DDBJ whole genome shotgun (WGS) entry which is preliminary data.</text>
</comment>
<keyword evidence="1" id="KW-1133">Transmembrane helix</keyword>
<feature type="transmembrane region" description="Helical" evidence="1">
    <location>
        <begin position="59"/>
        <end position="79"/>
    </location>
</feature>
<keyword evidence="1" id="KW-0812">Transmembrane</keyword>
<accession>A0A158J771</accession>
<evidence type="ECO:0000313" key="2">
    <source>
        <dbReference type="EMBL" id="SAL64180.1"/>
    </source>
</evidence>
<dbReference type="Proteomes" id="UP000055019">
    <property type="component" value="Unassembled WGS sequence"/>
</dbReference>
<protein>
    <submittedName>
        <fullName evidence="2">Uncharacterized protein</fullName>
    </submittedName>
</protein>
<proteinExistence type="predicted"/>
<name>A0A158J771_9BURK</name>
<gene>
    <name evidence="2" type="ORF">AWB74_03439</name>
</gene>
<dbReference type="AlphaFoldDB" id="A0A158J771"/>